<dbReference type="EMBL" id="LAZR01025596">
    <property type="protein sequence ID" value="KKL71423.1"/>
    <property type="molecule type" value="Genomic_DNA"/>
</dbReference>
<sequence>MEPPALATVLAQNEYSVVAYRDNVVMKNRTDLENIEDIYDRRADDQKPLIVVGHLAVVEMGDISETKGFGFVRVDLVIPPEPGSESKPYVASADELFTFLSNLGGKAIPFMMTIGDDSSE</sequence>
<protein>
    <submittedName>
        <fullName evidence="1">Uncharacterized protein</fullName>
    </submittedName>
</protein>
<dbReference type="AlphaFoldDB" id="A0A0F9EBK3"/>
<name>A0A0F9EBK3_9ZZZZ</name>
<comment type="caution">
    <text evidence="1">The sequence shown here is derived from an EMBL/GenBank/DDBJ whole genome shotgun (WGS) entry which is preliminary data.</text>
</comment>
<evidence type="ECO:0000313" key="1">
    <source>
        <dbReference type="EMBL" id="KKL71423.1"/>
    </source>
</evidence>
<proteinExistence type="predicted"/>
<accession>A0A0F9EBK3</accession>
<gene>
    <name evidence="1" type="ORF">LCGC14_2095030</name>
</gene>
<organism evidence="1">
    <name type="scientific">marine sediment metagenome</name>
    <dbReference type="NCBI Taxonomy" id="412755"/>
    <lineage>
        <taxon>unclassified sequences</taxon>
        <taxon>metagenomes</taxon>
        <taxon>ecological metagenomes</taxon>
    </lineage>
</organism>
<reference evidence="1" key="1">
    <citation type="journal article" date="2015" name="Nature">
        <title>Complex archaea that bridge the gap between prokaryotes and eukaryotes.</title>
        <authorList>
            <person name="Spang A."/>
            <person name="Saw J.H."/>
            <person name="Jorgensen S.L."/>
            <person name="Zaremba-Niedzwiedzka K."/>
            <person name="Martijn J."/>
            <person name="Lind A.E."/>
            <person name="van Eijk R."/>
            <person name="Schleper C."/>
            <person name="Guy L."/>
            <person name="Ettema T.J."/>
        </authorList>
    </citation>
    <scope>NUCLEOTIDE SEQUENCE</scope>
</reference>